<dbReference type="KEGG" id="glo:Glov_1401"/>
<reference evidence="1 2" key="1">
    <citation type="submission" date="2008-05" db="EMBL/GenBank/DDBJ databases">
        <title>Complete sequence of chromosome of Geobacter lovleyi SZ.</title>
        <authorList>
            <consortium name="US DOE Joint Genome Institute"/>
            <person name="Lucas S."/>
            <person name="Copeland A."/>
            <person name="Lapidus A."/>
            <person name="Glavina del Rio T."/>
            <person name="Dalin E."/>
            <person name="Tice H."/>
            <person name="Bruce D."/>
            <person name="Goodwin L."/>
            <person name="Pitluck S."/>
            <person name="Chertkov O."/>
            <person name="Meincke L."/>
            <person name="Brettin T."/>
            <person name="Detter J.C."/>
            <person name="Han C."/>
            <person name="Tapia R."/>
            <person name="Kuske C.R."/>
            <person name="Schmutz J."/>
            <person name="Larimer F."/>
            <person name="Land M."/>
            <person name="Hauser L."/>
            <person name="Kyrpides N."/>
            <person name="Mikhailova N."/>
            <person name="Sung Y."/>
            <person name="Fletcher K.E."/>
            <person name="Ritalahti K.M."/>
            <person name="Loeffler F.E."/>
            <person name="Richardson P."/>
        </authorList>
    </citation>
    <scope>NUCLEOTIDE SEQUENCE [LARGE SCALE GENOMIC DNA]</scope>
    <source>
        <strain evidence="2">ATCC BAA-1151 / DSM 17278 / SZ</strain>
    </source>
</reference>
<sequence>MSTMNLWQISHKKDLNNGDVTRYIMRLLQKQGITTKQVASDLNIPVERVRNWYYRDTGMTALDLLRVMQEYEFVRQAVEGSSSLECDEKRLPFNTKCSICAPQNKKLVS</sequence>
<gene>
    <name evidence="1" type="ordered locus">Glov_1401</name>
</gene>
<keyword evidence="2" id="KW-1185">Reference proteome</keyword>
<organism evidence="1 2">
    <name type="scientific">Trichlorobacter lovleyi (strain ATCC BAA-1151 / DSM 17278 / SZ)</name>
    <name type="common">Geobacter lovleyi</name>
    <dbReference type="NCBI Taxonomy" id="398767"/>
    <lineage>
        <taxon>Bacteria</taxon>
        <taxon>Pseudomonadati</taxon>
        <taxon>Thermodesulfobacteriota</taxon>
        <taxon>Desulfuromonadia</taxon>
        <taxon>Geobacterales</taxon>
        <taxon>Geobacteraceae</taxon>
        <taxon>Trichlorobacter</taxon>
    </lineage>
</organism>
<proteinExistence type="predicted"/>
<dbReference type="EMBL" id="CP001089">
    <property type="protein sequence ID" value="ACD95122.1"/>
    <property type="molecule type" value="Genomic_DNA"/>
</dbReference>
<dbReference type="STRING" id="398767.Glov_1401"/>
<evidence type="ECO:0008006" key="3">
    <source>
        <dbReference type="Google" id="ProtNLM"/>
    </source>
</evidence>
<dbReference type="Proteomes" id="UP000002420">
    <property type="component" value="Chromosome"/>
</dbReference>
<dbReference type="HOGENOM" id="CLU_173919_0_0_7"/>
<evidence type="ECO:0000313" key="1">
    <source>
        <dbReference type="EMBL" id="ACD95122.1"/>
    </source>
</evidence>
<dbReference type="AlphaFoldDB" id="B3E885"/>
<name>B3E885_TRIL1</name>
<accession>B3E885</accession>
<evidence type="ECO:0000313" key="2">
    <source>
        <dbReference type="Proteomes" id="UP000002420"/>
    </source>
</evidence>
<protein>
    <recommendedName>
        <fullName evidence="3">HTH cro/C1-type domain-containing protein</fullName>
    </recommendedName>
</protein>